<gene>
    <name evidence="1" type="ORF">S12H4_45419</name>
</gene>
<dbReference type="AlphaFoldDB" id="X1V8E2"/>
<organism evidence="1">
    <name type="scientific">marine sediment metagenome</name>
    <dbReference type="NCBI Taxonomy" id="412755"/>
    <lineage>
        <taxon>unclassified sequences</taxon>
        <taxon>metagenomes</taxon>
        <taxon>ecological metagenomes</taxon>
    </lineage>
</organism>
<dbReference type="SUPFAM" id="SSF54427">
    <property type="entry name" value="NTF2-like"/>
    <property type="match status" value="2"/>
</dbReference>
<protein>
    <submittedName>
        <fullName evidence="1">Uncharacterized protein</fullName>
    </submittedName>
</protein>
<evidence type="ECO:0000313" key="1">
    <source>
        <dbReference type="EMBL" id="GAJ09026.1"/>
    </source>
</evidence>
<dbReference type="Pfam" id="PF12893">
    <property type="entry name" value="Lumazine_bd_2"/>
    <property type="match status" value="2"/>
</dbReference>
<dbReference type="Gene3D" id="3.10.450.50">
    <property type="match status" value="2"/>
</dbReference>
<dbReference type="InterPro" id="IPR039437">
    <property type="entry name" value="FrzH/put_lumazine-bd"/>
</dbReference>
<dbReference type="InterPro" id="IPR032710">
    <property type="entry name" value="NTF2-like_dom_sf"/>
</dbReference>
<dbReference type="EMBL" id="BARW01028081">
    <property type="protein sequence ID" value="GAJ09026.1"/>
    <property type="molecule type" value="Genomic_DNA"/>
</dbReference>
<accession>X1V8E2</accession>
<comment type="caution">
    <text evidence="1">The sequence shown here is derived from an EMBL/GenBank/DDBJ whole genome shotgun (WGS) entry which is preliminary data.</text>
</comment>
<proteinExistence type="predicted"/>
<name>X1V8E2_9ZZZZ</name>
<reference evidence="1" key="1">
    <citation type="journal article" date="2014" name="Front. Microbiol.">
        <title>High frequency of phylogenetically diverse reductive dehalogenase-homologous genes in deep subseafloor sedimentary metagenomes.</title>
        <authorList>
            <person name="Kawai M."/>
            <person name="Futagami T."/>
            <person name="Toyoda A."/>
            <person name="Takaki Y."/>
            <person name="Nishi S."/>
            <person name="Hori S."/>
            <person name="Arai W."/>
            <person name="Tsubouchi T."/>
            <person name="Morono Y."/>
            <person name="Uchiyama I."/>
            <person name="Ito T."/>
            <person name="Fujiyama A."/>
            <person name="Inagaki F."/>
            <person name="Takami H."/>
        </authorList>
    </citation>
    <scope>NUCLEOTIDE SEQUENCE</scope>
    <source>
        <strain evidence="1">Expedition CK06-06</strain>
    </source>
</reference>
<feature type="non-terminal residue" evidence="1">
    <location>
        <position position="240"/>
    </location>
</feature>
<sequence length="240" mass="28341">MKINDPAEIKLIKKTLQNYTKAFQKWDISKLVAAFHPEAKTIWFVPERGGYISSMCYGWVRSFIQNKKEKLVIGYTTFDENIDQSGTAAYVRFRFLIEDGEYSRDTTDYLTLLKFGDDWNIVNKSGFTMDKTVEEIVKIKEEKTKTNRNIPNELELITLKLKTYAEAFNEWDIEKIRNVFHPEVRVNSVDVETNKFKCQTRSIGVWKEVFENRQKDNVKFKTQIEFIDQLGTSTVVRMRW</sequence>